<dbReference type="InterPro" id="IPR050490">
    <property type="entry name" value="Bact_solute-bd_prot1"/>
</dbReference>
<dbReference type="PANTHER" id="PTHR43649">
    <property type="entry name" value="ARABINOSE-BINDING PROTEIN-RELATED"/>
    <property type="match status" value="1"/>
</dbReference>
<dbReference type="PROSITE" id="PS01037">
    <property type="entry name" value="SBP_BACTERIAL_1"/>
    <property type="match status" value="1"/>
</dbReference>
<evidence type="ECO:0000313" key="6">
    <source>
        <dbReference type="EMBL" id="GGX55752.1"/>
    </source>
</evidence>
<sequence>MELIKKTLVMATAAATLATSNLAFAEDTVVQLYTWREQDQALFDYINEKRLIPGVQVNLNVYTEDMESKLRIDMQTNRPDLYHAKAGSAWIQPWIDAGVAAPVSDLGVSLDAFGEAALAGARATNGDIYGVPFVMQMESILYNKAVLKEEPSSLEELEATFADLKADGIVPLHVDGRDGWYLNQVLHETILAGMTGDEWAQGVVEGTTCFTDDTYVSAMERFKSWQDQGYMNPNPLADDYGAMRTGVALGTSAMMIDGIWSATPASPMYQIDPDLELGFMAIPGEASKVYGFTDAHLAYNPNSDDIDAVKKVMDFYTSPQFTQLFADLVEAVPASNHPVDVTNERVRMAAEMISNNSLAAQPFFHDALISVDPGYRPLVSEGMQELLAGKIAPRELAEKIQSGLNQAGYVGADNCAL</sequence>
<dbReference type="AlphaFoldDB" id="A0A918K993"/>
<evidence type="ECO:0000256" key="1">
    <source>
        <dbReference type="ARBA" id="ARBA00004418"/>
    </source>
</evidence>
<gene>
    <name evidence="6" type="ORF">GCM10007392_24330</name>
</gene>
<keyword evidence="4 5" id="KW-0732">Signal</keyword>
<name>A0A918K993_9GAMM</name>
<comment type="similarity">
    <text evidence="2">Belongs to the bacterial solute-binding protein 1 family.</text>
</comment>
<accession>A0A918K993</accession>
<dbReference type="Pfam" id="PF01547">
    <property type="entry name" value="SBP_bac_1"/>
    <property type="match status" value="1"/>
</dbReference>
<dbReference type="GO" id="GO:0042597">
    <property type="term" value="C:periplasmic space"/>
    <property type="evidence" value="ECO:0007669"/>
    <property type="project" value="UniProtKB-SubCell"/>
</dbReference>
<protein>
    <recommendedName>
        <fullName evidence="8">Extracellular solute-binding protein</fullName>
    </recommendedName>
</protein>
<comment type="caution">
    <text evidence="6">The sequence shown here is derived from an EMBL/GenBank/DDBJ whole genome shotgun (WGS) entry which is preliminary data.</text>
</comment>
<feature type="chain" id="PRO_5036987538" description="Extracellular solute-binding protein" evidence="5">
    <location>
        <begin position="26"/>
        <end position="417"/>
    </location>
</feature>
<feature type="signal peptide" evidence="5">
    <location>
        <begin position="1"/>
        <end position="25"/>
    </location>
</feature>
<evidence type="ECO:0000256" key="2">
    <source>
        <dbReference type="ARBA" id="ARBA00008520"/>
    </source>
</evidence>
<evidence type="ECO:0000313" key="7">
    <source>
        <dbReference type="Proteomes" id="UP000626148"/>
    </source>
</evidence>
<dbReference type="SUPFAM" id="SSF53850">
    <property type="entry name" value="Periplasmic binding protein-like II"/>
    <property type="match status" value="1"/>
</dbReference>
<evidence type="ECO:0000256" key="5">
    <source>
        <dbReference type="SAM" id="SignalP"/>
    </source>
</evidence>
<evidence type="ECO:0008006" key="8">
    <source>
        <dbReference type="Google" id="ProtNLM"/>
    </source>
</evidence>
<dbReference type="Proteomes" id="UP000626148">
    <property type="component" value="Unassembled WGS sequence"/>
</dbReference>
<dbReference type="InterPro" id="IPR006059">
    <property type="entry name" value="SBP"/>
</dbReference>
<reference evidence="6" key="1">
    <citation type="journal article" date="2014" name="Int. J. Syst. Evol. Microbiol.">
        <title>Complete genome sequence of Corynebacterium casei LMG S-19264T (=DSM 44701T), isolated from a smear-ripened cheese.</title>
        <authorList>
            <consortium name="US DOE Joint Genome Institute (JGI-PGF)"/>
            <person name="Walter F."/>
            <person name="Albersmeier A."/>
            <person name="Kalinowski J."/>
            <person name="Ruckert C."/>
        </authorList>
    </citation>
    <scope>NUCLEOTIDE SEQUENCE</scope>
    <source>
        <strain evidence="6">KCTC 22169</strain>
    </source>
</reference>
<keyword evidence="7" id="KW-1185">Reference proteome</keyword>
<evidence type="ECO:0000256" key="4">
    <source>
        <dbReference type="ARBA" id="ARBA00022729"/>
    </source>
</evidence>
<dbReference type="InterPro" id="IPR006061">
    <property type="entry name" value="SBP_1_CS"/>
</dbReference>
<dbReference type="Gene3D" id="3.40.190.10">
    <property type="entry name" value="Periplasmic binding protein-like II"/>
    <property type="match status" value="2"/>
</dbReference>
<dbReference type="EMBL" id="BMXR01000005">
    <property type="protein sequence ID" value="GGX55752.1"/>
    <property type="molecule type" value="Genomic_DNA"/>
</dbReference>
<comment type="subcellular location">
    <subcellularLocation>
        <location evidence="1">Periplasm</location>
    </subcellularLocation>
</comment>
<evidence type="ECO:0000256" key="3">
    <source>
        <dbReference type="ARBA" id="ARBA00022448"/>
    </source>
</evidence>
<dbReference type="RefSeq" id="WP_189608921.1">
    <property type="nucleotide sequence ID" value="NZ_BMXR01000005.1"/>
</dbReference>
<reference evidence="6" key="2">
    <citation type="submission" date="2020-09" db="EMBL/GenBank/DDBJ databases">
        <authorList>
            <person name="Sun Q."/>
            <person name="Kim S."/>
        </authorList>
    </citation>
    <scope>NUCLEOTIDE SEQUENCE</scope>
    <source>
        <strain evidence="6">KCTC 22169</strain>
    </source>
</reference>
<keyword evidence="3" id="KW-0813">Transport</keyword>
<dbReference type="GO" id="GO:0055085">
    <property type="term" value="P:transmembrane transport"/>
    <property type="evidence" value="ECO:0007669"/>
    <property type="project" value="InterPro"/>
</dbReference>
<proteinExistence type="inferred from homology"/>
<organism evidence="6 7">
    <name type="scientific">Saccharospirillum salsuginis</name>
    <dbReference type="NCBI Taxonomy" id="418750"/>
    <lineage>
        <taxon>Bacteria</taxon>
        <taxon>Pseudomonadati</taxon>
        <taxon>Pseudomonadota</taxon>
        <taxon>Gammaproteobacteria</taxon>
        <taxon>Oceanospirillales</taxon>
        <taxon>Saccharospirillaceae</taxon>
        <taxon>Saccharospirillum</taxon>
    </lineage>
</organism>